<dbReference type="GO" id="GO:0003676">
    <property type="term" value="F:nucleic acid binding"/>
    <property type="evidence" value="ECO:0007669"/>
    <property type="project" value="InterPro"/>
</dbReference>
<gene>
    <name evidence="4" type="ORF">FCM35_KLT07309</name>
</gene>
<dbReference type="Gene3D" id="1.25.70.10">
    <property type="entry name" value="Transcription termination factor 3, mitochondrial"/>
    <property type="match status" value="2"/>
</dbReference>
<dbReference type="GO" id="GO:0006353">
    <property type="term" value="P:DNA-templated transcription termination"/>
    <property type="evidence" value="ECO:0007669"/>
    <property type="project" value="UniProtKB-KW"/>
</dbReference>
<keyword evidence="2" id="KW-0806">Transcription termination</keyword>
<evidence type="ECO:0000313" key="4">
    <source>
        <dbReference type="EMBL" id="KAF3327191.1"/>
    </source>
</evidence>
<dbReference type="SMART" id="SM00733">
    <property type="entry name" value="Mterf"/>
    <property type="match status" value="5"/>
</dbReference>
<dbReference type="InterPro" id="IPR003690">
    <property type="entry name" value="MTERF"/>
</dbReference>
<keyword evidence="3" id="KW-0809">Transit peptide</keyword>
<dbReference type="EMBL" id="SWLB01000017">
    <property type="protein sequence ID" value="KAF3327191.1"/>
    <property type="molecule type" value="Genomic_DNA"/>
</dbReference>
<keyword evidence="5" id="KW-1185">Reference proteome</keyword>
<protein>
    <submittedName>
        <fullName evidence="4">mTERF</fullName>
    </submittedName>
</protein>
<keyword evidence="2" id="KW-0805">Transcription regulation</keyword>
<dbReference type="AlphaFoldDB" id="A0A833V752"/>
<accession>A0A833V752</accession>
<proteinExistence type="inferred from homology"/>
<sequence>MGSEYQERSEQISCARWSEYKRFAGKNEESLLCAREVAALESEMASVGEMRGSVEEGRHALGCRRITVPFHLNFSLQTQSAIVESRTPTMSSLLAKRIVSSYLFSSSPLKNHHLALLTPLLRQFLSTQTQQQKETPFIAQYLISSLGISPDRALKISSEKKLAEIKSSSGPDLVVQFLREIGLSNDMIKSAISFDPRLLSLNVEETLKPNLHQLLAAGFTGEILVKLIRHSPSVLAKPPIASLQFWRDFMGDNDAFLKLIKKNGLLVTRDIDKNITPRLNLLKEYGFSDNGIMKLLTKSGSRFMLLQNLDNFSRKLKQNEELGFSRGSNMFIHGLKVVGNYKKETIEKKLQYFQKMYGWSEEEVWVAFNKFPNILATSEKRVKATMDFLIKNVGLEPRSIAMRPIFFSYSLEKRLVPRQHVLSILKEHGLNEDPKLFTACVMSEKTFLERFIVPYEKDVPGLAEAYAAACSGKVPH</sequence>
<evidence type="ECO:0000256" key="1">
    <source>
        <dbReference type="ARBA" id="ARBA00007692"/>
    </source>
</evidence>
<dbReference type="InterPro" id="IPR038538">
    <property type="entry name" value="MTERF_sf"/>
</dbReference>
<dbReference type="PANTHER" id="PTHR13068">
    <property type="entry name" value="CGI-12 PROTEIN-RELATED"/>
    <property type="match status" value="1"/>
</dbReference>
<reference evidence="4" key="1">
    <citation type="submission" date="2020-01" db="EMBL/GenBank/DDBJ databases">
        <title>Genome sequence of Kobresia littledalei, the first chromosome-level genome in the family Cyperaceae.</title>
        <authorList>
            <person name="Qu G."/>
        </authorList>
    </citation>
    <scope>NUCLEOTIDE SEQUENCE</scope>
    <source>
        <strain evidence="4">C.B.Clarke</strain>
        <tissue evidence="4">Leaf</tissue>
    </source>
</reference>
<name>A0A833V752_9POAL</name>
<comment type="similarity">
    <text evidence="1">Belongs to the mTERF family.</text>
</comment>
<comment type="caution">
    <text evidence="4">The sequence shown here is derived from an EMBL/GenBank/DDBJ whole genome shotgun (WGS) entry which is preliminary data.</text>
</comment>
<dbReference type="FunFam" id="1.25.70.10:FF:000001">
    <property type="entry name" value="Mitochondrial transcription termination factor-like"/>
    <property type="match status" value="1"/>
</dbReference>
<evidence type="ECO:0000256" key="2">
    <source>
        <dbReference type="ARBA" id="ARBA00022472"/>
    </source>
</evidence>
<organism evidence="4 5">
    <name type="scientific">Carex littledalei</name>
    <dbReference type="NCBI Taxonomy" id="544730"/>
    <lineage>
        <taxon>Eukaryota</taxon>
        <taxon>Viridiplantae</taxon>
        <taxon>Streptophyta</taxon>
        <taxon>Embryophyta</taxon>
        <taxon>Tracheophyta</taxon>
        <taxon>Spermatophyta</taxon>
        <taxon>Magnoliopsida</taxon>
        <taxon>Liliopsida</taxon>
        <taxon>Poales</taxon>
        <taxon>Cyperaceae</taxon>
        <taxon>Cyperoideae</taxon>
        <taxon>Cariceae</taxon>
        <taxon>Carex</taxon>
        <taxon>Carex subgen. Euthyceras</taxon>
    </lineage>
</organism>
<evidence type="ECO:0000256" key="3">
    <source>
        <dbReference type="ARBA" id="ARBA00022946"/>
    </source>
</evidence>
<dbReference type="Pfam" id="PF02536">
    <property type="entry name" value="mTERF"/>
    <property type="match status" value="2"/>
</dbReference>
<keyword evidence="2" id="KW-0804">Transcription</keyword>
<dbReference type="Proteomes" id="UP000623129">
    <property type="component" value="Unassembled WGS sequence"/>
</dbReference>
<dbReference type="PANTHER" id="PTHR13068:SF231">
    <property type="entry name" value="TRANSCRIPTION TERMINATION FACTOR MTERF2, CHLOROPLASTIC-LIKE"/>
    <property type="match status" value="1"/>
</dbReference>
<evidence type="ECO:0000313" key="5">
    <source>
        <dbReference type="Proteomes" id="UP000623129"/>
    </source>
</evidence>
<dbReference type="OrthoDB" id="617162at2759"/>